<evidence type="ECO:0000313" key="2">
    <source>
        <dbReference type="Proteomes" id="UP001472677"/>
    </source>
</evidence>
<gene>
    <name evidence="1" type="ORF">V6N12_065677</name>
</gene>
<comment type="caution">
    <text evidence="1">The sequence shown here is derived from an EMBL/GenBank/DDBJ whole genome shotgun (WGS) entry which is preliminary data.</text>
</comment>
<sequence length="107" mass="11400">MVAWRIAGGPWCDLVLRWWADLVSLSTKVVPNRTLVGILEGSEGSDCAAAIAISGRGLCTTWSVAYVGLRVNCDLCGPVLVLLFHAGVALWRKLGSFVSVLCNNGLL</sequence>
<evidence type="ECO:0000313" key="1">
    <source>
        <dbReference type="EMBL" id="KAK8597201.1"/>
    </source>
</evidence>
<accession>A0ABR2G9I1</accession>
<reference evidence="1 2" key="1">
    <citation type="journal article" date="2024" name="G3 (Bethesda)">
        <title>Genome assembly of Hibiscus sabdariffa L. provides insights into metabolisms of medicinal natural products.</title>
        <authorList>
            <person name="Kim T."/>
        </authorList>
    </citation>
    <scope>NUCLEOTIDE SEQUENCE [LARGE SCALE GENOMIC DNA]</scope>
    <source>
        <strain evidence="1">TK-2024</strain>
        <tissue evidence="1">Old leaves</tissue>
    </source>
</reference>
<proteinExistence type="predicted"/>
<dbReference type="EMBL" id="JBBPBM010000002">
    <property type="protein sequence ID" value="KAK8597201.1"/>
    <property type="molecule type" value="Genomic_DNA"/>
</dbReference>
<organism evidence="1 2">
    <name type="scientific">Hibiscus sabdariffa</name>
    <name type="common">roselle</name>
    <dbReference type="NCBI Taxonomy" id="183260"/>
    <lineage>
        <taxon>Eukaryota</taxon>
        <taxon>Viridiplantae</taxon>
        <taxon>Streptophyta</taxon>
        <taxon>Embryophyta</taxon>
        <taxon>Tracheophyta</taxon>
        <taxon>Spermatophyta</taxon>
        <taxon>Magnoliopsida</taxon>
        <taxon>eudicotyledons</taxon>
        <taxon>Gunneridae</taxon>
        <taxon>Pentapetalae</taxon>
        <taxon>rosids</taxon>
        <taxon>malvids</taxon>
        <taxon>Malvales</taxon>
        <taxon>Malvaceae</taxon>
        <taxon>Malvoideae</taxon>
        <taxon>Hibiscus</taxon>
    </lineage>
</organism>
<dbReference type="Proteomes" id="UP001472677">
    <property type="component" value="Unassembled WGS sequence"/>
</dbReference>
<protein>
    <submittedName>
        <fullName evidence="1">Uncharacterized protein</fullName>
    </submittedName>
</protein>
<name>A0ABR2G9I1_9ROSI</name>
<keyword evidence="2" id="KW-1185">Reference proteome</keyword>